<dbReference type="GO" id="GO:0004364">
    <property type="term" value="F:glutathione transferase activity"/>
    <property type="evidence" value="ECO:0007669"/>
    <property type="project" value="TreeGrafter"/>
</dbReference>
<dbReference type="SFLD" id="SFLDS00019">
    <property type="entry name" value="Glutathione_Transferase_(cytos"/>
    <property type="match status" value="1"/>
</dbReference>
<dbReference type="EMBL" id="NMUH01006987">
    <property type="protein sequence ID" value="MQM16403.1"/>
    <property type="molecule type" value="Genomic_DNA"/>
</dbReference>
<accession>A0A843XAR6</accession>
<proteinExistence type="predicted"/>
<dbReference type="InterPro" id="IPR045073">
    <property type="entry name" value="Omega/Tau-like"/>
</dbReference>
<keyword evidence="3" id="KW-1185">Reference proteome</keyword>
<evidence type="ECO:0000313" key="2">
    <source>
        <dbReference type="EMBL" id="MQM16403.1"/>
    </source>
</evidence>
<dbReference type="Pfam" id="PF02798">
    <property type="entry name" value="GST_N"/>
    <property type="match status" value="1"/>
</dbReference>
<evidence type="ECO:0000259" key="1">
    <source>
        <dbReference type="PROSITE" id="PS50404"/>
    </source>
</evidence>
<dbReference type="InterPro" id="IPR004045">
    <property type="entry name" value="Glutathione_S-Trfase_N"/>
</dbReference>
<dbReference type="SFLD" id="SFLDG00358">
    <property type="entry name" value="Main_(cytGST)"/>
    <property type="match status" value="1"/>
</dbReference>
<dbReference type="SUPFAM" id="SSF52833">
    <property type="entry name" value="Thioredoxin-like"/>
    <property type="match status" value="1"/>
</dbReference>
<evidence type="ECO:0000313" key="3">
    <source>
        <dbReference type="Proteomes" id="UP000652761"/>
    </source>
</evidence>
<protein>
    <recommendedName>
        <fullName evidence="1">GST N-terminal domain-containing protein</fullName>
    </recommendedName>
</protein>
<dbReference type="Proteomes" id="UP000652761">
    <property type="component" value="Unassembled WGS sequence"/>
</dbReference>
<gene>
    <name evidence="2" type="ORF">Taro_049364</name>
</gene>
<dbReference type="GO" id="GO:0006749">
    <property type="term" value="P:glutathione metabolic process"/>
    <property type="evidence" value="ECO:0007669"/>
    <property type="project" value="TreeGrafter"/>
</dbReference>
<dbReference type="Gene3D" id="1.20.1050.10">
    <property type="match status" value="1"/>
</dbReference>
<comment type="caution">
    <text evidence="2">The sequence shown here is derived from an EMBL/GenBank/DDBJ whole genome shotgun (WGS) entry which is preliminary data.</text>
</comment>
<dbReference type="CDD" id="cd03058">
    <property type="entry name" value="GST_N_Tau"/>
    <property type="match status" value="1"/>
</dbReference>
<dbReference type="PANTHER" id="PTHR11260:SF676">
    <property type="entry name" value="GLUTATHIONE S-TRANSFERASE U8"/>
    <property type="match status" value="1"/>
</dbReference>
<dbReference type="PANTHER" id="PTHR11260">
    <property type="entry name" value="GLUTATHIONE S-TRANSFERASE, GST, SUPERFAMILY, GST DOMAIN CONTAINING"/>
    <property type="match status" value="1"/>
</dbReference>
<dbReference type="AlphaFoldDB" id="A0A843XAR6"/>
<feature type="domain" description="GST N-terminal" evidence="1">
    <location>
        <begin position="45"/>
        <end position="124"/>
    </location>
</feature>
<dbReference type="OrthoDB" id="4951845at2759"/>
<name>A0A843XAR6_COLES</name>
<dbReference type="PROSITE" id="PS50404">
    <property type="entry name" value="GST_NTER"/>
    <property type="match status" value="1"/>
</dbReference>
<sequence length="285" mass="32724">MTVDKAAFAPRQPFLSRFHKIVLVWDYLRLLRESTRMRNPMAQAEELKFYGLWASPLCMTVEVALKLKGVNYEYIQEDLANKSEDLLRHNPMHRKVPVLVHKGKPLAETLIIAQYIDGTWEEPPLLPEDPYERAMVCFWVDFLYKEGKSGRVGLGFQECEGRLPGRRGVPGVFDPLLLEEVKAHIVQVKDEEGASLFLLFDWSLLLMFVRLATTEGQKGAVVSCQEAGGVHMVTMAVLNEFREQASENDLLLLSMEWFEEGDTKYICLCIGETSRQWRDDYTVEC</sequence>
<dbReference type="InterPro" id="IPR036249">
    <property type="entry name" value="Thioredoxin-like_sf"/>
</dbReference>
<dbReference type="InterPro" id="IPR040079">
    <property type="entry name" value="Glutathione_S-Trfase"/>
</dbReference>
<reference evidence="2" key="1">
    <citation type="submission" date="2017-07" db="EMBL/GenBank/DDBJ databases">
        <title>Taro Niue Genome Assembly and Annotation.</title>
        <authorList>
            <person name="Atibalentja N."/>
            <person name="Keating K."/>
            <person name="Fields C.J."/>
        </authorList>
    </citation>
    <scope>NUCLEOTIDE SEQUENCE</scope>
    <source>
        <strain evidence="2">Niue_2</strain>
        <tissue evidence="2">Leaf</tissue>
    </source>
</reference>
<organism evidence="2 3">
    <name type="scientific">Colocasia esculenta</name>
    <name type="common">Wild taro</name>
    <name type="synonym">Arum esculentum</name>
    <dbReference type="NCBI Taxonomy" id="4460"/>
    <lineage>
        <taxon>Eukaryota</taxon>
        <taxon>Viridiplantae</taxon>
        <taxon>Streptophyta</taxon>
        <taxon>Embryophyta</taxon>
        <taxon>Tracheophyta</taxon>
        <taxon>Spermatophyta</taxon>
        <taxon>Magnoliopsida</taxon>
        <taxon>Liliopsida</taxon>
        <taxon>Araceae</taxon>
        <taxon>Aroideae</taxon>
        <taxon>Colocasieae</taxon>
        <taxon>Colocasia</taxon>
    </lineage>
</organism>
<dbReference type="GO" id="GO:0005737">
    <property type="term" value="C:cytoplasm"/>
    <property type="evidence" value="ECO:0007669"/>
    <property type="project" value="TreeGrafter"/>
</dbReference>
<dbReference type="Gene3D" id="3.40.30.10">
    <property type="entry name" value="Glutaredoxin"/>
    <property type="match status" value="1"/>
</dbReference>